<evidence type="ECO:0000313" key="1">
    <source>
        <dbReference type="EnsemblPlants" id="Ma11_p17390.1"/>
    </source>
</evidence>
<dbReference type="Gramene" id="Ma11_t17390.1">
    <property type="protein sequence ID" value="Ma11_p17390.1"/>
    <property type="gene ID" value="Ma11_g17390"/>
</dbReference>
<evidence type="ECO:0000313" key="2">
    <source>
        <dbReference type="Proteomes" id="UP000012960"/>
    </source>
</evidence>
<dbReference type="InParanoid" id="A0A804L8V8"/>
<name>A0A804L8V8_MUSAM</name>
<protein>
    <submittedName>
        <fullName evidence="1">Uncharacterized protein</fullName>
    </submittedName>
</protein>
<proteinExistence type="predicted"/>
<accession>A0A804L8V8</accession>
<sequence>MATAYSPSICMLKSDIKCWPSSPLIKSPSSLSSLKCISEASDLKT</sequence>
<dbReference type="AlphaFoldDB" id="A0A804L8V8"/>
<reference evidence="1" key="1">
    <citation type="submission" date="2021-05" db="UniProtKB">
        <authorList>
            <consortium name="EnsemblPlants"/>
        </authorList>
    </citation>
    <scope>IDENTIFICATION</scope>
    <source>
        <strain evidence="1">subsp. malaccensis</strain>
    </source>
</reference>
<dbReference type="EnsemblPlants" id="Ma11_t17390.1">
    <property type="protein sequence ID" value="Ma11_p17390.1"/>
    <property type="gene ID" value="Ma11_g17390"/>
</dbReference>
<organism evidence="1 2">
    <name type="scientific">Musa acuminata subsp. malaccensis</name>
    <name type="common">Wild banana</name>
    <name type="synonym">Musa malaccensis</name>
    <dbReference type="NCBI Taxonomy" id="214687"/>
    <lineage>
        <taxon>Eukaryota</taxon>
        <taxon>Viridiplantae</taxon>
        <taxon>Streptophyta</taxon>
        <taxon>Embryophyta</taxon>
        <taxon>Tracheophyta</taxon>
        <taxon>Spermatophyta</taxon>
        <taxon>Magnoliopsida</taxon>
        <taxon>Liliopsida</taxon>
        <taxon>Zingiberales</taxon>
        <taxon>Musaceae</taxon>
        <taxon>Musa</taxon>
    </lineage>
</organism>
<keyword evidence="2" id="KW-1185">Reference proteome</keyword>
<dbReference type="Proteomes" id="UP000012960">
    <property type="component" value="Unplaced"/>
</dbReference>